<dbReference type="OrthoDB" id="29094at2759"/>
<dbReference type="AlphaFoldDB" id="A0A2P6N3P3"/>
<feature type="repeat" description="ANK" evidence="3">
    <location>
        <begin position="178"/>
        <end position="211"/>
    </location>
</feature>
<name>A0A2P6N3P3_9EUKA</name>
<organism evidence="4 5">
    <name type="scientific">Planoprotostelium fungivorum</name>
    <dbReference type="NCBI Taxonomy" id="1890364"/>
    <lineage>
        <taxon>Eukaryota</taxon>
        <taxon>Amoebozoa</taxon>
        <taxon>Evosea</taxon>
        <taxon>Variosea</taxon>
        <taxon>Cavosteliida</taxon>
        <taxon>Cavosteliaceae</taxon>
        <taxon>Planoprotostelium</taxon>
    </lineage>
</organism>
<gene>
    <name evidence="4" type="ORF">PROFUN_13609</name>
</gene>
<dbReference type="EMBL" id="MDYQ01000217">
    <property type="protein sequence ID" value="PRP78552.1"/>
    <property type="molecule type" value="Genomic_DNA"/>
</dbReference>
<keyword evidence="5" id="KW-1185">Reference proteome</keyword>
<proteinExistence type="predicted"/>
<dbReference type="InterPro" id="IPR036770">
    <property type="entry name" value="Ankyrin_rpt-contain_sf"/>
</dbReference>
<evidence type="ECO:0000256" key="2">
    <source>
        <dbReference type="ARBA" id="ARBA00023043"/>
    </source>
</evidence>
<evidence type="ECO:0000313" key="5">
    <source>
        <dbReference type="Proteomes" id="UP000241769"/>
    </source>
</evidence>
<protein>
    <submittedName>
        <fullName evidence="4">Ankyrin repeat protein</fullName>
    </submittedName>
</protein>
<reference evidence="4 5" key="1">
    <citation type="journal article" date="2018" name="Genome Biol. Evol.">
        <title>Multiple Roots of Fruiting Body Formation in Amoebozoa.</title>
        <authorList>
            <person name="Hillmann F."/>
            <person name="Forbes G."/>
            <person name="Novohradska S."/>
            <person name="Ferling I."/>
            <person name="Riege K."/>
            <person name="Groth M."/>
            <person name="Westermann M."/>
            <person name="Marz M."/>
            <person name="Spaller T."/>
            <person name="Winckler T."/>
            <person name="Schaap P."/>
            <person name="Glockner G."/>
        </authorList>
    </citation>
    <scope>NUCLEOTIDE SEQUENCE [LARGE SCALE GENOMIC DNA]</scope>
    <source>
        <strain evidence="4 5">Jena</strain>
    </source>
</reference>
<dbReference type="Gene3D" id="1.25.40.20">
    <property type="entry name" value="Ankyrin repeat-containing domain"/>
    <property type="match status" value="3"/>
</dbReference>
<dbReference type="GO" id="GO:0005829">
    <property type="term" value="C:cytosol"/>
    <property type="evidence" value="ECO:0007669"/>
    <property type="project" value="TreeGrafter"/>
</dbReference>
<feature type="repeat" description="ANK" evidence="3">
    <location>
        <begin position="212"/>
        <end position="247"/>
    </location>
</feature>
<dbReference type="PANTHER" id="PTHR46680">
    <property type="entry name" value="NF-KAPPA-B INHIBITOR ALPHA"/>
    <property type="match status" value="1"/>
</dbReference>
<keyword evidence="1" id="KW-0677">Repeat</keyword>
<dbReference type="InterPro" id="IPR002110">
    <property type="entry name" value="Ankyrin_rpt"/>
</dbReference>
<dbReference type="STRING" id="1890364.A0A2P6N3P3"/>
<dbReference type="PANTHER" id="PTHR46680:SF3">
    <property type="entry name" value="NF-KAPPA-B INHIBITOR CACTUS"/>
    <property type="match status" value="1"/>
</dbReference>
<evidence type="ECO:0000256" key="1">
    <source>
        <dbReference type="ARBA" id="ARBA00022737"/>
    </source>
</evidence>
<dbReference type="Pfam" id="PF00023">
    <property type="entry name" value="Ank"/>
    <property type="match status" value="1"/>
</dbReference>
<feature type="repeat" description="ANK" evidence="3">
    <location>
        <begin position="46"/>
        <end position="78"/>
    </location>
</feature>
<accession>A0A2P6N3P3</accession>
<dbReference type="Proteomes" id="UP000241769">
    <property type="component" value="Unassembled WGS sequence"/>
</dbReference>
<dbReference type="PRINTS" id="PR01415">
    <property type="entry name" value="ANKYRIN"/>
</dbReference>
<evidence type="ECO:0000313" key="4">
    <source>
        <dbReference type="EMBL" id="PRP78552.1"/>
    </source>
</evidence>
<keyword evidence="2 3" id="KW-0040">ANK repeat</keyword>
<feature type="repeat" description="ANK" evidence="3">
    <location>
        <begin position="79"/>
        <end position="111"/>
    </location>
</feature>
<dbReference type="SMART" id="SM00248">
    <property type="entry name" value="ANK"/>
    <property type="match status" value="6"/>
</dbReference>
<dbReference type="PROSITE" id="PS50088">
    <property type="entry name" value="ANK_REPEAT"/>
    <property type="match status" value="6"/>
</dbReference>
<evidence type="ECO:0000256" key="3">
    <source>
        <dbReference type="PROSITE-ProRule" id="PRU00023"/>
    </source>
</evidence>
<dbReference type="PROSITE" id="PS50297">
    <property type="entry name" value="ANK_REP_REGION"/>
    <property type="match status" value="6"/>
</dbReference>
<dbReference type="InterPro" id="IPR051070">
    <property type="entry name" value="NF-kappa-B_inhibitor"/>
</dbReference>
<feature type="repeat" description="ANK" evidence="3">
    <location>
        <begin position="112"/>
        <end position="144"/>
    </location>
</feature>
<dbReference type="GO" id="GO:0071356">
    <property type="term" value="P:cellular response to tumor necrosis factor"/>
    <property type="evidence" value="ECO:0007669"/>
    <property type="project" value="TreeGrafter"/>
</dbReference>
<dbReference type="Pfam" id="PF12796">
    <property type="entry name" value="Ank_2"/>
    <property type="match status" value="2"/>
</dbReference>
<feature type="repeat" description="ANK" evidence="3">
    <location>
        <begin position="145"/>
        <end position="177"/>
    </location>
</feature>
<dbReference type="GO" id="GO:0051059">
    <property type="term" value="F:NF-kappaB binding"/>
    <property type="evidence" value="ECO:0007669"/>
    <property type="project" value="TreeGrafter"/>
</dbReference>
<dbReference type="InParanoid" id="A0A2P6N3P3"/>
<dbReference type="SUPFAM" id="SSF48403">
    <property type="entry name" value="Ankyrin repeat"/>
    <property type="match status" value="1"/>
</dbReference>
<sequence length="327" mass="35337">MDYIKSWWSSTDSITELISIIHIGTAEDILQKINESNSNVLVDENSGETALHVCVDKNYTSVVEALLAKGANPELPDIEGTTPLHLSAAHDSVEIATALLKAGANVDSRNSFGSTALHIAAFHGHRDTVDLLVRSKASLDVEDDEGRTPLHGAAVKGELVICEELIKAGAKVDVKEKDGKTPLQTAVFNGHLSKVVQYLLSHGADVNTQTNDGDTPLHRAVNSSSPSSLDILELLLLSNAHTDKYNKDKRLPLQVALLNTLEGTVQDEQATKLLSGKIRLLVAKTEIAALFVGLGIPEGKAKEYQQMMKENDIDRSLYRPEEPPISG</sequence>
<comment type="caution">
    <text evidence="4">The sequence shown here is derived from an EMBL/GenBank/DDBJ whole genome shotgun (WGS) entry which is preliminary data.</text>
</comment>